<protein>
    <submittedName>
        <fullName evidence="2">Uncharacterized protein</fullName>
    </submittedName>
</protein>
<dbReference type="EnsemblMetazoa" id="GMOY003995-RA">
    <property type="protein sequence ID" value="GMOY003995-PA"/>
    <property type="gene ID" value="GMOY003995"/>
</dbReference>
<organism evidence="2 3">
    <name type="scientific">Glossina morsitans morsitans</name>
    <name type="common">Savannah tsetse fly</name>
    <dbReference type="NCBI Taxonomy" id="37546"/>
    <lineage>
        <taxon>Eukaryota</taxon>
        <taxon>Metazoa</taxon>
        <taxon>Ecdysozoa</taxon>
        <taxon>Arthropoda</taxon>
        <taxon>Hexapoda</taxon>
        <taxon>Insecta</taxon>
        <taxon>Pterygota</taxon>
        <taxon>Neoptera</taxon>
        <taxon>Endopterygota</taxon>
        <taxon>Diptera</taxon>
        <taxon>Brachycera</taxon>
        <taxon>Muscomorpha</taxon>
        <taxon>Hippoboscoidea</taxon>
        <taxon>Glossinidae</taxon>
        <taxon>Glossina</taxon>
    </lineage>
</organism>
<proteinExistence type="predicted"/>
<feature type="region of interest" description="Disordered" evidence="1">
    <location>
        <begin position="151"/>
        <end position="171"/>
    </location>
</feature>
<dbReference type="EMBL" id="CCAG010023001">
    <property type="status" value="NOT_ANNOTATED_CDS"/>
    <property type="molecule type" value="Genomic_DNA"/>
</dbReference>
<sequence length="205" mass="22652">RTPSPARATAKNWHNHAERTDNIKLTYVPQVNGHNVGLLVRTTIETSPSTSAAHYRKQHETKTAVTLIDNSKNLCSPHSCPSNIEKSHHKKSNIDIDRVGADGDAYNDLQNINAVGTSRREIPSEMNDSFANSTAATANTCDGSIREMIASAQQQQQHQKHHANELSSPLPTVINRSFDNVSPRPYISIEEAHTSEYDSPYKANT</sequence>
<dbReference type="AlphaFoldDB" id="A0A1B0FJJ5"/>
<reference evidence="2" key="1">
    <citation type="submission" date="2020-05" db="UniProtKB">
        <authorList>
            <consortium name="EnsemblMetazoa"/>
        </authorList>
    </citation>
    <scope>IDENTIFICATION</scope>
    <source>
        <strain evidence="2">Yale</strain>
    </source>
</reference>
<keyword evidence="3" id="KW-1185">Reference proteome</keyword>
<dbReference type="Proteomes" id="UP000092444">
    <property type="component" value="Unassembled WGS sequence"/>
</dbReference>
<dbReference type="VEuPathDB" id="VectorBase:GMOY003995"/>
<accession>A0A1B0FJJ5</accession>
<evidence type="ECO:0000256" key="1">
    <source>
        <dbReference type="SAM" id="MobiDB-lite"/>
    </source>
</evidence>
<evidence type="ECO:0000313" key="3">
    <source>
        <dbReference type="Proteomes" id="UP000092444"/>
    </source>
</evidence>
<evidence type="ECO:0000313" key="2">
    <source>
        <dbReference type="EnsemblMetazoa" id="GMOY003995-PA"/>
    </source>
</evidence>
<name>A0A1B0FJJ5_GLOMM</name>